<evidence type="ECO:0000313" key="2">
    <source>
        <dbReference type="EMBL" id="MDR6215649.1"/>
    </source>
</evidence>
<dbReference type="EMBL" id="JAVIZX010000001">
    <property type="protein sequence ID" value="MDR6215649.1"/>
    <property type="molecule type" value="Genomic_DNA"/>
</dbReference>
<protein>
    <submittedName>
        <fullName evidence="2">Uncharacterized protein</fullName>
    </submittedName>
</protein>
<dbReference type="Proteomes" id="UP001267710">
    <property type="component" value="Unassembled WGS sequence"/>
</dbReference>
<proteinExistence type="predicted"/>
<keyword evidence="3" id="KW-1185">Reference proteome</keyword>
<sequence length="74" mass="7417">MATDPKDHPVHAVPDELPRPPGDLPPSSEPPGQPVPPAPAPAPQPGLASPAGPNPYSGEVENEAADPVGAPPRL</sequence>
<reference evidence="2 3" key="1">
    <citation type="submission" date="2023-08" db="EMBL/GenBank/DDBJ databases">
        <title>Functional and genomic diversity of the sorghum phyllosphere microbiome.</title>
        <authorList>
            <person name="Shade A."/>
        </authorList>
    </citation>
    <scope>NUCLEOTIDE SEQUENCE [LARGE SCALE GENOMIC DNA]</scope>
    <source>
        <strain evidence="2 3">SORGH_AS_0335</strain>
    </source>
</reference>
<comment type="caution">
    <text evidence="2">The sequence shown here is derived from an EMBL/GenBank/DDBJ whole genome shotgun (WGS) entry which is preliminary data.</text>
</comment>
<evidence type="ECO:0000313" key="3">
    <source>
        <dbReference type="Proteomes" id="UP001267710"/>
    </source>
</evidence>
<feature type="compositionally biased region" description="Basic and acidic residues" evidence="1">
    <location>
        <begin position="1"/>
        <end position="18"/>
    </location>
</feature>
<organism evidence="2 3">
    <name type="scientific">Paracidovorax wautersii</name>
    <dbReference type="NCBI Taxonomy" id="1177982"/>
    <lineage>
        <taxon>Bacteria</taxon>
        <taxon>Pseudomonadati</taxon>
        <taxon>Pseudomonadota</taxon>
        <taxon>Betaproteobacteria</taxon>
        <taxon>Burkholderiales</taxon>
        <taxon>Comamonadaceae</taxon>
        <taxon>Paracidovorax</taxon>
    </lineage>
</organism>
<feature type="region of interest" description="Disordered" evidence="1">
    <location>
        <begin position="1"/>
        <end position="74"/>
    </location>
</feature>
<dbReference type="RefSeq" id="WP_309830451.1">
    <property type="nucleotide sequence ID" value="NZ_JAVIZX010000001.1"/>
</dbReference>
<evidence type="ECO:0000256" key="1">
    <source>
        <dbReference type="SAM" id="MobiDB-lite"/>
    </source>
</evidence>
<name>A0ABU1IHC3_9BURK</name>
<accession>A0ABU1IHC3</accession>
<gene>
    <name evidence="2" type="ORF">QE399_003338</name>
</gene>
<feature type="compositionally biased region" description="Pro residues" evidence="1">
    <location>
        <begin position="19"/>
        <end position="44"/>
    </location>
</feature>